<dbReference type="GO" id="GO:0016592">
    <property type="term" value="C:mediator complex"/>
    <property type="evidence" value="ECO:0007669"/>
    <property type="project" value="InterPro"/>
</dbReference>
<name>A0A4Y7JA01_PAPSO</name>
<protein>
    <recommendedName>
        <fullName evidence="4">Mediator of RNA polymerase II transcription subunit 8</fullName>
    </recommendedName>
</protein>
<organism evidence="2 3">
    <name type="scientific">Papaver somniferum</name>
    <name type="common">Opium poppy</name>
    <dbReference type="NCBI Taxonomy" id="3469"/>
    <lineage>
        <taxon>Eukaryota</taxon>
        <taxon>Viridiplantae</taxon>
        <taxon>Streptophyta</taxon>
        <taxon>Embryophyta</taxon>
        <taxon>Tracheophyta</taxon>
        <taxon>Spermatophyta</taxon>
        <taxon>Magnoliopsida</taxon>
        <taxon>Ranunculales</taxon>
        <taxon>Papaveraceae</taxon>
        <taxon>Papaveroideae</taxon>
        <taxon>Papaver</taxon>
    </lineage>
</organism>
<dbReference type="EMBL" id="CM010717">
    <property type="protein sequence ID" value="RZC56771.1"/>
    <property type="molecule type" value="Genomic_DNA"/>
</dbReference>
<feature type="region of interest" description="Disordered" evidence="1">
    <location>
        <begin position="1"/>
        <end position="30"/>
    </location>
</feature>
<dbReference type="AlphaFoldDB" id="A0A4Y7JA01"/>
<evidence type="ECO:0000313" key="3">
    <source>
        <dbReference type="Proteomes" id="UP000316621"/>
    </source>
</evidence>
<evidence type="ECO:0000256" key="1">
    <source>
        <dbReference type="SAM" id="MobiDB-lite"/>
    </source>
</evidence>
<sequence length="512" mass="56349">MDVGAGRGVMSQPQQPPPPQPGQDQTQQQQQKVVVERLSQGVQQQLNLESVKTRAIGLFKAISRILEDFDVIARTNSVPKWQDMLGQFSMVNLELYNIVEDIKKVSKAFVVYPKNVNAENATILPVMLSSKLLPEMEVEDNSKREQLLIGMQNLPILKQIEKIKARIEMIGAACESAEKVIADTRKAYGLGARQVQSVVPTIDKVQAAKIQEQENLLRAAVNSGSRMQVDQRQLPASLPVHLIDVLTVGDGPQNFPDASGMYSKNTPTSNNVNSQGALLQTQLSQQMHDLSGTSQKFQTMQYSQPLGNQQFQGRQLQSGQMQHAVGQNQLNQGNLRNHLSQLAGTANNALFSAAQSSPNSQMVRLHFSFLFCFSPISLLLQYDSTIKYSSLRAHSRDGIKIPNMSSTIASQSLLPRTQYGLSGAHQQRNPSSLLNDQKKSICKPTHPPSSKPLGAISSKVDGKLTDYCWMISHVGSSVSAISIAVTQLSWICGNTVAVTWYTFILGYHQKAK</sequence>
<gene>
    <name evidence="2" type="ORF">C5167_015625</name>
</gene>
<evidence type="ECO:0008006" key="4">
    <source>
        <dbReference type="Google" id="ProtNLM"/>
    </source>
</evidence>
<dbReference type="PANTHER" id="PTHR35552:SF1">
    <property type="entry name" value="MEDIATOR OF RNA POLYMERASE II TRANSCRIPTION SUBUNIT 8"/>
    <property type="match status" value="1"/>
</dbReference>
<evidence type="ECO:0000313" key="2">
    <source>
        <dbReference type="EMBL" id="RZC56771.1"/>
    </source>
</evidence>
<dbReference type="PANTHER" id="PTHR35552">
    <property type="entry name" value="MEDIATOR OF RNA POLYMERASE II TRANSCRIPTION SUBUNIT 8"/>
    <property type="match status" value="1"/>
</dbReference>
<dbReference type="STRING" id="3469.A0A4Y7JA01"/>
<dbReference type="OMA" id="GYGNMQT"/>
<keyword evidence="3" id="KW-1185">Reference proteome</keyword>
<dbReference type="InterPro" id="IPR038795">
    <property type="entry name" value="MED8_plant"/>
</dbReference>
<reference evidence="2 3" key="1">
    <citation type="journal article" date="2018" name="Science">
        <title>The opium poppy genome and morphinan production.</title>
        <authorList>
            <person name="Guo L."/>
            <person name="Winzer T."/>
            <person name="Yang X."/>
            <person name="Li Y."/>
            <person name="Ning Z."/>
            <person name="He Z."/>
            <person name="Teodor R."/>
            <person name="Lu Y."/>
            <person name="Bowser T.A."/>
            <person name="Graham I.A."/>
            <person name="Ye K."/>
        </authorList>
    </citation>
    <scope>NUCLEOTIDE SEQUENCE [LARGE SCALE GENOMIC DNA]</scope>
    <source>
        <strain evidence="3">cv. HN1</strain>
        <tissue evidence="2">Leaves</tissue>
    </source>
</reference>
<accession>A0A4Y7JA01</accession>
<dbReference type="Gramene" id="RZC56771">
    <property type="protein sequence ID" value="RZC56771"/>
    <property type="gene ID" value="C5167_015625"/>
</dbReference>
<dbReference type="Proteomes" id="UP000316621">
    <property type="component" value="Chromosome 3"/>
</dbReference>
<proteinExistence type="predicted"/>